<name>A0A1I0TV99_9SPHI</name>
<gene>
    <name evidence="1" type="ORF">SAMN04488511_11510</name>
</gene>
<dbReference type="STRING" id="332999.SAMN04488511_11510"/>
<accession>A0A1I0TV99</accession>
<keyword evidence="1" id="KW-0223">Dioxygenase</keyword>
<dbReference type="GO" id="GO:0016706">
    <property type="term" value="F:2-oxoglutarate-dependent dioxygenase activity"/>
    <property type="evidence" value="ECO:0007669"/>
    <property type="project" value="UniProtKB-ARBA"/>
</dbReference>
<dbReference type="Pfam" id="PF05721">
    <property type="entry name" value="PhyH"/>
    <property type="match status" value="1"/>
</dbReference>
<keyword evidence="1" id="KW-0560">Oxidoreductase</keyword>
<proteinExistence type="predicted"/>
<dbReference type="PANTHER" id="PTHR31630">
    <property type="entry name" value="PHYTANOYL-COA DIOXYGENASE-RELATED-RELATED"/>
    <property type="match status" value="1"/>
</dbReference>
<dbReference type="RefSeq" id="WP_090985958.1">
    <property type="nucleotide sequence ID" value="NZ_FOJM01000015.1"/>
</dbReference>
<evidence type="ECO:0000313" key="2">
    <source>
        <dbReference type="Proteomes" id="UP000198836"/>
    </source>
</evidence>
<dbReference type="InterPro" id="IPR008775">
    <property type="entry name" value="Phytyl_CoA_dOase-like"/>
</dbReference>
<reference evidence="2" key="1">
    <citation type="submission" date="2016-10" db="EMBL/GenBank/DDBJ databases">
        <authorList>
            <person name="Varghese N."/>
            <person name="Submissions S."/>
        </authorList>
    </citation>
    <scope>NUCLEOTIDE SEQUENCE [LARGE SCALE GENOMIC DNA]</scope>
    <source>
        <strain evidence="2">DSM 18130</strain>
    </source>
</reference>
<dbReference type="OrthoDB" id="1157001at2"/>
<dbReference type="SUPFAM" id="SSF51197">
    <property type="entry name" value="Clavaminate synthase-like"/>
    <property type="match status" value="1"/>
</dbReference>
<dbReference type="Proteomes" id="UP000198836">
    <property type="component" value="Unassembled WGS sequence"/>
</dbReference>
<evidence type="ECO:0000313" key="1">
    <source>
        <dbReference type="EMBL" id="SFA55648.1"/>
    </source>
</evidence>
<dbReference type="PANTHER" id="PTHR31630:SF6">
    <property type="entry name" value="PHYTANOYL-COA DIOXYGENASE-RELATED"/>
    <property type="match status" value="1"/>
</dbReference>
<sequence length="337" mass="38774">MTSDFILPPSTETSALGLMHLKRFWKKIMLKRLGEFDEEQWKNEWQLDKTLLSVLGLGLEQTLQYVFQYAPAFEEFEQWIVNIAGIPTGEQVDKFNSIFDEMSDMGRPIPSVLSAEELAFWEENGYLILKNAVPKEDCQATVDVICDFLNIKLDDTNTWYGDHNSRQGIMVQLFQHPLLQKNRQTARIRMAYEQLWQRSDVWVTTDRVGFNPPETETWKFPGPDLHWDCSLELPIPFNLQGLLYLADTAPNQGAFTLVPGFHNRISAWLHSLPNGTDPRTENLHMLGSLPIAAQAGDFIIWHQALPHGSSPNTSSKPRFVQYINYQPADFTAQKKWM</sequence>
<dbReference type="AlphaFoldDB" id="A0A1I0TV99"/>
<organism evidence="1 2">
    <name type="scientific">Pedobacter suwonensis</name>
    <dbReference type="NCBI Taxonomy" id="332999"/>
    <lineage>
        <taxon>Bacteria</taxon>
        <taxon>Pseudomonadati</taxon>
        <taxon>Bacteroidota</taxon>
        <taxon>Sphingobacteriia</taxon>
        <taxon>Sphingobacteriales</taxon>
        <taxon>Sphingobacteriaceae</taxon>
        <taxon>Pedobacter</taxon>
    </lineage>
</organism>
<dbReference type="EMBL" id="FOJM01000015">
    <property type="protein sequence ID" value="SFA55648.1"/>
    <property type="molecule type" value="Genomic_DNA"/>
</dbReference>
<dbReference type="Gene3D" id="2.60.120.620">
    <property type="entry name" value="q2cbj1_9rhob like domain"/>
    <property type="match status" value="1"/>
</dbReference>
<protein>
    <submittedName>
        <fullName evidence="1">Phytanoyl-CoA dioxygenase (PhyH)</fullName>
    </submittedName>
</protein>
<keyword evidence="2" id="KW-1185">Reference proteome</keyword>